<gene>
    <name evidence="2" type="ORF">OUZ56_012975</name>
</gene>
<accession>A0ABQ9Z4J4</accession>
<dbReference type="EMBL" id="JAOYFB010000002">
    <property type="protein sequence ID" value="KAK4007823.1"/>
    <property type="molecule type" value="Genomic_DNA"/>
</dbReference>
<keyword evidence="1" id="KW-0812">Transmembrane</keyword>
<comment type="caution">
    <text evidence="2">The sequence shown here is derived from an EMBL/GenBank/DDBJ whole genome shotgun (WGS) entry which is preliminary data.</text>
</comment>
<evidence type="ECO:0000313" key="3">
    <source>
        <dbReference type="Proteomes" id="UP001234178"/>
    </source>
</evidence>
<keyword evidence="1" id="KW-0472">Membrane</keyword>
<proteinExistence type="predicted"/>
<name>A0ABQ9Z4J4_9CRUS</name>
<reference evidence="2 3" key="1">
    <citation type="journal article" date="2023" name="Nucleic Acids Res.">
        <title>The hologenome of Daphnia magna reveals possible DNA methylation and microbiome-mediated evolution of the host genome.</title>
        <authorList>
            <person name="Chaturvedi A."/>
            <person name="Li X."/>
            <person name="Dhandapani V."/>
            <person name="Marshall H."/>
            <person name="Kissane S."/>
            <person name="Cuenca-Cambronero M."/>
            <person name="Asole G."/>
            <person name="Calvet F."/>
            <person name="Ruiz-Romero M."/>
            <person name="Marangio P."/>
            <person name="Guigo R."/>
            <person name="Rago D."/>
            <person name="Mirbahai L."/>
            <person name="Eastwood N."/>
            <person name="Colbourne J.K."/>
            <person name="Zhou J."/>
            <person name="Mallon E."/>
            <person name="Orsini L."/>
        </authorList>
    </citation>
    <scope>NUCLEOTIDE SEQUENCE [LARGE SCALE GENOMIC DNA]</scope>
    <source>
        <strain evidence="2">LRV0_1</strain>
    </source>
</reference>
<sequence>MLESCVMHQDFERGRVDGVMDTTGQGWLPVNVYVVVNGLGVAFLNMMLEIGVRFQMRKIIFPAYANEEYYKDTKCSAIPYRESNTEFSRRN</sequence>
<keyword evidence="3" id="KW-1185">Reference proteome</keyword>
<organism evidence="2 3">
    <name type="scientific">Daphnia magna</name>
    <dbReference type="NCBI Taxonomy" id="35525"/>
    <lineage>
        <taxon>Eukaryota</taxon>
        <taxon>Metazoa</taxon>
        <taxon>Ecdysozoa</taxon>
        <taxon>Arthropoda</taxon>
        <taxon>Crustacea</taxon>
        <taxon>Branchiopoda</taxon>
        <taxon>Diplostraca</taxon>
        <taxon>Cladocera</taxon>
        <taxon>Anomopoda</taxon>
        <taxon>Daphniidae</taxon>
        <taxon>Daphnia</taxon>
    </lineage>
</organism>
<keyword evidence="1" id="KW-1133">Transmembrane helix</keyword>
<feature type="transmembrane region" description="Helical" evidence="1">
    <location>
        <begin position="30"/>
        <end position="48"/>
    </location>
</feature>
<protein>
    <submittedName>
        <fullName evidence="2">Uncharacterized protein</fullName>
    </submittedName>
</protein>
<evidence type="ECO:0000313" key="2">
    <source>
        <dbReference type="EMBL" id="KAK4007823.1"/>
    </source>
</evidence>
<dbReference type="Proteomes" id="UP001234178">
    <property type="component" value="Unassembled WGS sequence"/>
</dbReference>
<evidence type="ECO:0000256" key="1">
    <source>
        <dbReference type="SAM" id="Phobius"/>
    </source>
</evidence>